<evidence type="ECO:0000313" key="3">
    <source>
        <dbReference type="Proteomes" id="UP000011568"/>
    </source>
</evidence>
<protein>
    <submittedName>
        <fullName evidence="2">Cell division control protein 6</fullName>
    </submittedName>
</protein>
<dbReference type="Proteomes" id="UP000011568">
    <property type="component" value="Unassembled WGS sequence"/>
</dbReference>
<dbReference type="AlphaFoldDB" id="M0MPM2"/>
<sequence>MATSSVDRRSTTEPVRSITVDLAARIRRRRESVGETRVVLDYHAISPIAHVDEPTNRGTVLERLLDYVDPVFDGRLPPNAYVWGPSGSGKSAVVTALLDQLRRVGTRSGSVIHTSTRGGTNAAPALVYVDTRHASSEFGLYQTVLDGMLDESVPKHGVGTDTLRSRLAETLADDRRLLVVFDHVDEPGTQSLASLVSAFDGMADSLSWLAIGHRPPSELSIDGPPERIEVPGYRDLALVDILTARASAGMARRAIEHEQLRRIAVWADGNAHDALCVLFAAADEAAIAGVSGVREHDLHVGMDALPRPAVSLGRVFALSVNRQQVLARLVEIDDDQRASVDAAATAVAATPSVELSKGTVKRLLYELAEIGIVERVNEERSVGAGRSPSRLEPRFPTRVFGRLHGLANA</sequence>
<gene>
    <name evidence="2" type="ORF">C448_06503</name>
</gene>
<comment type="caution">
    <text evidence="2">The sequence shown here is derived from an EMBL/GenBank/DDBJ whole genome shotgun (WGS) entry which is preliminary data.</text>
</comment>
<keyword evidence="2" id="KW-0131">Cell cycle</keyword>
<keyword evidence="3" id="KW-1185">Reference proteome</keyword>
<feature type="domain" description="Orc1-like AAA ATPase" evidence="1">
    <location>
        <begin position="57"/>
        <end position="200"/>
    </location>
</feature>
<evidence type="ECO:0000259" key="1">
    <source>
        <dbReference type="Pfam" id="PF13191"/>
    </source>
</evidence>
<keyword evidence="2" id="KW-0132">Cell division</keyword>
<dbReference type="InterPro" id="IPR041664">
    <property type="entry name" value="AAA_16"/>
</dbReference>
<organism evidence="2 3">
    <name type="scientific">Halococcus morrhuae DSM 1307</name>
    <dbReference type="NCBI Taxonomy" id="931277"/>
    <lineage>
        <taxon>Archaea</taxon>
        <taxon>Methanobacteriati</taxon>
        <taxon>Methanobacteriota</taxon>
        <taxon>Stenosarchaea group</taxon>
        <taxon>Halobacteria</taxon>
        <taxon>Halobacteriales</taxon>
        <taxon>Halococcaceae</taxon>
        <taxon>Halococcus</taxon>
    </lineage>
</organism>
<accession>M0MPM2</accession>
<dbReference type="Gene3D" id="3.40.50.300">
    <property type="entry name" value="P-loop containing nucleotide triphosphate hydrolases"/>
    <property type="match status" value="1"/>
</dbReference>
<dbReference type="RefSeq" id="WP_004052935.1">
    <property type="nucleotide sequence ID" value="NZ_AOMC01000091.1"/>
</dbReference>
<dbReference type="PATRIC" id="fig|931277.6.peg.1263"/>
<dbReference type="SUPFAM" id="SSF52540">
    <property type="entry name" value="P-loop containing nucleoside triphosphate hydrolases"/>
    <property type="match status" value="1"/>
</dbReference>
<evidence type="ECO:0000313" key="2">
    <source>
        <dbReference type="EMBL" id="EMA46410.1"/>
    </source>
</evidence>
<dbReference type="EMBL" id="AOMC01000091">
    <property type="protein sequence ID" value="EMA46410.1"/>
    <property type="molecule type" value="Genomic_DNA"/>
</dbReference>
<dbReference type="STRING" id="931277.C448_06503"/>
<dbReference type="GO" id="GO:0051301">
    <property type="term" value="P:cell division"/>
    <property type="evidence" value="ECO:0007669"/>
    <property type="project" value="UniProtKB-KW"/>
</dbReference>
<name>M0MPM2_HALMO</name>
<reference evidence="2 3" key="1">
    <citation type="journal article" date="2014" name="PLoS Genet.">
        <title>Phylogenetically driven sequencing of extremely halophilic archaea reveals strategies for static and dynamic osmo-response.</title>
        <authorList>
            <person name="Becker E.A."/>
            <person name="Seitzer P.M."/>
            <person name="Tritt A."/>
            <person name="Larsen D."/>
            <person name="Krusor M."/>
            <person name="Yao A.I."/>
            <person name="Wu D."/>
            <person name="Madern D."/>
            <person name="Eisen J.A."/>
            <person name="Darling A.E."/>
            <person name="Facciotti M.T."/>
        </authorList>
    </citation>
    <scope>NUCLEOTIDE SEQUENCE [LARGE SCALE GENOMIC DNA]</scope>
    <source>
        <strain evidence="2 3">DSM 1307</strain>
    </source>
</reference>
<proteinExistence type="predicted"/>
<dbReference type="InterPro" id="IPR027417">
    <property type="entry name" value="P-loop_NTPase"/>
</dbReference>
<dbReference type="eggNOG" id="arCOG00468">
    <property type="taxonomic scope" value="Archaea"/>
</dbReference>
<dbReference type="Pfam" id="PF13191">
    <property type="entry name" value="AAA_16"/>
    <property type="match status" value="1"/>
</dbReference>
<dbReference type="Gene3D" id="1.10.8.60">
    <property type="match status" value="1"/>
</dbReference>
<dbReference type="OrthoDB" id="213998at2157"/>